<accession>A0A382QTL4</accession>
<feature type="non-terminal residue" evidence="1">
    <location>
        <position position="1"/>
    </location>
</feature>
<reference evidence="1" key="1">
    <citation type="submission" date="2018-05" db="EMBL/GenBank/DDBJ databases">
        <authorList>
            <person name="Lanie J.A."/>
            <person name="Ng W.-L."/>
            <person name="Kazmierczak K.M."/>
            <person name="Andrzejewski T.M."/>
            <person name="Davidsen T.M."/>
            <person name="Wayne K.J."/>
            <person name="Tettelin H."/>
            <person name="Glass J.I."/>
            <person name="Rusch D."/>
            <person name="Podicherti R."/>
            <person name="Tsui H.-C.T."/>
            <person name="Winkler M.E."/>
        </authorList>
    </citation>
    <scope>NUCLEOTIDE SEQUENCE</scope>
</reference>
<name>A0A382QTL4_9ZZZZ</name>
<dbReference type="EMBL" id="UINC01116433">
    <property type="protein sequence ID" value="SVC88172.1"/>
    <property type="molecule type" value="Genomic_DNA"/>
</dbReference>
<evidence type="ECO:0000313" key="1">
    <source>
        <dbReference type="EMBL" id="SVC88172.1"/>
    </source>
</evidence>
<sequence length="75" mass="7719">VLGGPVVVGDHENGSTCFRKSGEVSENDVGVFGIEISRGFVGQQEIGFEEQGASEGHALLLTHTEGGGDMVSTIS</sequence>
<protein>
    <submittedName>
        <fullName evidence="1">Uncharacterized protein</fullName>
    </submittedName>
</protein>
<dbReference type="AlphaFoldDB" id="A0A382QTL4"/>
<organism evidence="1">
    <name type="scientific">marine metagenome</name>
    <dbReference type="NCBI Taxonomy" id="408172"/>
    <lineage>
        <taxon>unclassified sequences</taxon>
        <taxon>metagenomes</taxon>
        <taxon>ecological metagenomes</taxon>
    </lineage>
</organism>
<dbReference type="AntiFam" id="ANF00095">
    <property type="entry name" value="Shadow ORF (opposite ABC transporters)"/>
</dbReference>
<proteinExistence type="predicted"/>
<dbReference type="AntiFam" id="ANF00142">
    <property type="entry name" value="Shadow ORF (opposite yadG)"/>
</dbReference>
<gene>
    <name evidence="1" type="ORF">METZ01_LOCUS341026</name>
</gene>